<dbReference type="SUPFAM" id="SSF52833">
    <property type="entry name" value="Thioredoxin-like"/>
    <property type="match status" value="1"/>
</dbReference>
<dbReference type="Pfam" id="PF00578">
    <property type="entry name" value="AhpC-TSA"/>
    <property type="match status" value="1"/>
</dbReference>
<evidence type="ECO:0000259" key="2">
    <source>
        <dbReference type="PROSITE" id="PS51352"/>
    </source>
</evidence>
<dbReference type="EMBL" id="JEMA01000264">
    <property type="protein sequence ID" value="KYF72402.1"/>
    <property type="molecule type" value="Genomic_DNA"/>
</dbReference>
<reference evidence="3 4" key="1">
    <citation type="submission" date="2014-02" db="EMBL/GenBank/DDBJ databases">
        <title>The small core and large imbalanced accessory genome model reveals a collaborative survival strategy of Sorangium cellulosum strains in nature.</title>
        <authorList>
            <person name="Han K."/>
            <person name="Peng R."/>
            <person name="Blom J."/>
            <person name="Li Y.-Z."/>
        </authorList>
    </citation>
    <scope>NUCLEOTIDE SEQUENCE [LARGE SCALE GENOMIC DNA]</scope>
    <source>
        <strain evidence="3 4">So0008-312</strain>
    </source>
</reference>
<evidence type="ECO:0000313" key="4">
    <source>
        <dbReference type="Proteomes" id="UP000075260"/>
    </source>
</evidence>
<comment type="caution">
    <text evidence="3">The sequence shown here is derived from an EMBL/GenBank/DDBJ whole genome shotgun (WGS) entry which is preliminary data.</text>
</comment>
<dbReference type="InterPro" id="IPR050553">
    <property type="entry name" value="Thioredoxin_ResA/DsbE_sf"/>
</dbReference>
<proteinExistence type="predicted"/>
<dbReference type="GO" id="GO:0016491">
    <property type="term" value="F:oxidoreductase activity"/>
    <property type="evidence" value="ECO:0007669"/>
    <property type="project" value="InterPro"/>
</dbReference>
<dbReference type="PROSITE" id="PS51352">
    <property type="entry name" value="THIOREDOXIN_2"/>
    <property type="match status" value="1"/>
</dbReference>
<dbReference type="Gene3D" id="3.40.30.10">
    <property type="entry name" value="Glutaredoxin"/>
    <property type="match status" value="1"/>
</dbReference>
<dbReference type="InterPro" id="IPR000866">
    <property type="entry name" value="AhpC/TSA"/>
</dbReference>
<dbReference type="InterPro" id="IPR017937">
    <property type="entry name" value="Thioredoxin_CS"/>
</dbReference>
<dbReference type="PROSITE" id="PS00194">
    <property type="entry name" value="THIOREDOXIN_1"/>
    <property type="match status" value="1"/>
</dbReference>
<dbReference type="AlphaFoldDB" id="A0A150QX02"/>
<accession>A0A150QX02</accession>
<evidence type="ECO:0000256" key="1">
    <source>
        <dbReference type="ARBA" id="ARBA00023284"/>
    </source>
</evidence>
<dbReference type="InterPro" id="IPR013766">
    <property type="entry name" value="Thioredoxin_domain"/>
</dbReference>
<dbReference type="CDD" id="cd02966">
    <property type="entry name" value="TlpA_like_family"/>
    <property type="match status" value="1"/>
</dbReference>
<keyword evidence="1" id="KW-0676">Redox-active center</keyword>
<feature type="domain" description="Thioredoxin" evidence="2">
    <location>
        <begin position="49"/>
        <end position="189"/>
    </location>
</feature>
<protein>
    <submittedName>
        <fullName evidence="3">Thiol:disulfide interchange protein</fullName>
    </submittedName>
</protein>
<dbReference type="PANTHER" id="PTHR42852:SF13">
    <property type="entry name" value="PROTEIN DIPZ"/>
    <property type="match status" value="1"/>
</dbReference>
<organism evidence="3 4">
    <name type="scientific">Sorangium cellulosum</name>
    <name type="common">Polyangium cellulosum</name>
    <dbReference type="NCBI Taxonomy" id="56"/>
    <lineage>
        <taxon>Bacteria</taxon>
        <taxon>Pseudomonadati</taxon>
        <taxon>Myxococcota</taxon>
        <taxon>Polyangia</taxon>
        <taxon>Polyangiales</taxon>
        <taxon>Polyangiaceae</taxon>
        <taxon>Sorangium</taxon>
    </lineage>
</organism>
<dbReference type="Proteomes" id="UP000075260">
    <property type="component" value="Unassembled WGS sequence"/>
</dbReference>
<dbReference type="OrthoDB" id="9813820at2"/>
<evidence type="ECO:0000313" key="3">
    <source>
        <dbReference type="EMBL" id="KYF72402.1"/>
    </source>
</evidence>
<dbReference type="PANTHER" id="PTHR42852">
    <property type="entry name" value="THIOL:DISULFIDE INTERCHANGE PROTEIN DSBE"/>
    <property type="match status" value="1"/>
</dbReference>
<dbReference type="GO" id="GO:0016209">
    <property type="term" value="F:antioxidant activity"/>
    <property type="evidence" value="ECO:0007669"/>
    <property type="project" value="InterPro"/>
</dbReference>
<dbReference type="InterPro" id="IPR036249">
    <property type="entry name" value="Thioredoxin-like_sf"/>
</dbReference>
<sequence length="200" mass="21359">MRVPPRLRAFGGAAGVLMLLQALAVGLYWAVEHGRAAERPGRPFEHEQLSGAEPAPDEALARPDGSALRLRSLRGRAVLLHVWATWCAPCRAELPALLDLGRELQRGGQLQLVAVSVDESWDVVRAFFDGDVPPEVVLAGSPALARRLGVSTLPDTFLVRPDGSLALRFTGARDWSAPEARLLLAGQAWTGTGAPGAPPR</sequence>
<gene>
    <name evidence="3" type="ORF">BE15_47910</name>
</gene>
<name>A0A150QX02_SORCE</name>